<keyword evidence="3 7" id="KW-1133">Transmembrane helix</keyword>
<feature type="transmembrane region" description="Helical" evidence="7">
    <location>
        <begin position="201"/>
        <end position="219"/>
    </location>
</feature>
<proteinExistence type="predicted"/>
<organism evidence="8 9">
    <name type="scientific">Crucibulum laeve</name>
    <dbReference type="NCBI Taxonomy" id="68775"/>
    <lineage>
        <taxon>Eukaryota</taxon>
        <taxon>Fungi</taxon>
        <taxon>Dikarya</taxon>
        <taxon>Basidiomycota</taxon>
        <taxon>Agaricomycotina</taxon>
        <taxon>Agaricomycetes</taxon>
        <taxon>Agaricomycetidae</taxon>
        <taxon>Agaricales</taxon>
        <taxon>Agaricineae</taxon>
        <taxon>Nidulariaceae</taxon>
        <taxon>Crucibulum</taxon>
    </lineage>
</organism>
<accession>A0A5C3LL50</accession>
<evidence type="ECO:0000256" key="1">
    <source>
        <dbReference type="ARBA" id="ARBA00004126"/>
    </source>
</evidence>
<dbReference type="PANTHER" id="PTHR12265:SF30">
    <property type="entry name" value="TRANSMEMBRANE PROTEIN 53"/>
    <property type="match status" value="1"/>
</dbReference>
<evidence type="ECO:0000256" key="6">
    <source>
        <dbReference type="ARBA" id="ARBA00037847"/>
    </source>
</evidence>
<evidence type="ECO:0000256" key="4">
    <source>
        <dbReference type="ARBA" id="ARBA00023136"/>
    </source>
</evidence>
<evidence type="ECO:0000256" key="2">
    <source>
        <dbReference type="ARBA" id="ARBA00022692"/>
    </source>
</evidence>
<evidence type="ECO:0000256" key="3">
    <source>
        <dbReference type="ARBA" id="ARBA00022989"/>
    </source>
</evidence>
<evidence type="ECO:0000256" key="5">
    <source>
        <dbReference type="ARBA" id="ARBA00023242"/>
    </source>
</evidence>
<dbReference type="OrthoDB" id="77878at2759"/>
<dbReference type="EMBL" id="ML213648">
    <property type="protein sequence ID" value="TFK33425.1"/>
    <property type="molecule type" value="Genomic_DNA"/>
</dbReference>
<evidence type="ECO:0000256" key="7">
    <source>
        <dbReference type="SAM" id="Phobius"/>
    </source>
</evidence>
<dbReference type="GO" id="GO:0031965">
    <property type="term" value="C:nuclear membrane"/>
    <property type="evidence" value="ECO:0007669"/>
    <property type="project" value="UniProtKB-SubCell"/>
</dbReference>
<evidence type="ECO:0000313" key="9">
    <source>
        <dbReference type="Proteomes" id="UP000308652"/>
    </source>
</evidence>
<sequence length="327" mass="36464">MLATANQRPNGLKPHTESGFISIGKGIYLSRPKDGVALNVEKENVPPPTIILIFGWMGAKLTHLYKYTKVYDELFPNTTKVLIRCEPVYFWSSEKTNRARVAPVVEVLRRLGCIPSAARTTIENGDAVEPLVINETPRVLMHAFSNGGCLQLTTLSALISASPSPPLSLALPSALIIDSAPGSGGVHVTQRAFSCAIHNPIIRYIAIAFIAFMYLYLYISRLFSSRLHMLDRMHELLLNHAMFPWTHKATRRLYMYSDGDDLVPAVEVEEHMSNAVKTGWVVSCERFGSSMHVAHARLDPARYWSAVEEVWEEAVRAVREKSYNGPA</sequence>
<dbReference type="AlphaFoldDB" id="A0A5C3LL50"/>
<comment type="subcellular location">
    <subcellularLocation>
        <location evidence="6">Endomembrane system</location>
        <topology evidence="6">Single-pass membrane protein</topology>
    </subcellularLocation>
    <subcellularLocation>
        <location evidence="1">Nucleus membrane</location>
    </subcellularLocation>
</comment>
<keyword evidence="4 7" id="KW-0472">Membrane</keyword>
<name>A0A5C3LL50_9AGAR</name>
<evidence type="ECO:0008006" key="10">
    <source>
        <dbReference type="Google" id="ProtNLM"/>
    </source>
</evidence>
<protein>
    <recommendedName>
        <fullName evidence="10">Indole-diterpene biosynthesis protein PaxU</fullName>
    </recommendedName>
</protein>
<evidence type="ECO:0000313" key="8">
    <source>
        <dbReference type="EMBL" id="TFK33425.1"/>
    </source>
</evidence>
<keyword evidence="5" id="KW-0539">Nucleus</keyword>
<dbReference type="PANTHER" id="PTHR12265">
    <property type="entry name" value="TRANSMEMBRANE PROTEIN 53"/>
    <property type="match status" value="1"/>
</dbReference>
<dbReference type="InterPro" id="IPR008547">
    <property type="entry name" value="DUF829_TMEM53"/>
</dbReference>
<keyword evidence="9" id="KW-1185">Reference proteome</keyword>
<gene>
    <name evidence="8" type="ORF">BDQ12DRAFT_691088</name>
</gene>
<dbReference type="Proteomes" id="UP000308652">
    <property type="component" value="Unassembled WGS sequence"/>
</dbReference>
<dbReference type="Pfam" id="PF05705">
    <property type="entry name" value="DUF829"/>
    <property type="match status" value="1"/>
</dbReference>
<keyword evidence="2 7" id="KW-0812">Transmembrane</keyword>
<reference evidence="8 9" key="1">
    <citation type="journal article" date="2019" name="Nat. Ecol. Evol.">
        <title>Megaphylogeny resolves global patterns of mushroom evolution.</title>
        <authorList>
            <person name="Varga T."/>
            <person name="Krizsan K."/>
            <person name="Foldi C."/>
            <person name="Dima B."/>
            <person name="Sanchez-Garcia M."/>
            <person name="Sanchez-Ramirez S."/>
            <person name="Szollosi G.J."/>
            <person name="Szarkandi J.G."/>
            <person name="Papp V."/>
            <person name="Albert L."/>
            <person name="Andreopoulos W."/>
            <person name="Angelini C."/>
            <person name="Antonin V."/>
            <person name="Barry K.W."/>
            <person name="Bougher N.L."/>
            <person name="Buchanan P."/>
            <person name="Buyck B."/>
            <person name="Bense V."/>
            <person name="Catcheside P."/>
            <person name="Chovatia M."/>
            <person name="Cooper J."/>
            <person name="Damon W."/>
            <person name="Desjardin D."/>
            <person name="Finy P."/>
            <person name="Geml J."/>
            <person name="Haridas S."/>
            <person name="Hughes K."/>
            <person name="Justo A."/>
            <person name="Karasinski D."/>
            <person name="Kautmanova I."/>
            <person name="Kiss B."/>
            <person name="Kocsube S."/>
            <person name="Kotiranta H."/>
            <person name="LaButti K.M."/>
            <person name="Lechner B.E."/>
            <person name="Liimatainen K."/>
            <person name="Lipzen A."/>
            <person name="Lukacs Z."/>
            <person name="Mihaltcheva S."/>
            <person name="Morgado L.N."/>
            <person name="Niskanen T."/>
            <person name="Noordeloos M.E."/>
            <person name="Ohm R.A."/>
            <person name="Ortiz-Santana B."/>
            <person name="Ovrebo C."/>
            <person name="Racz N."/>
            <person name="Riley R."/>
            <person name="Savchenko A."/>
            <person name="Shiryaev A."/>
            <person name="Soop K."/>
            <person name="Spirin V."/>
            <person name="Szebenyi C."/>
            <person name="Tomsovsky M."/>
            <person name="Tulloss R.E."/>
            <person name="Uehling J."/>
            <person name="Grigoriev I.V."/>
            <person name="Vagvolgyi C."/>
            <person name="Papp T."/>
            <person name="Martin F.M."/>
            <person name="Miettinen O."/>
            <person name="Hibbett D.S."/>
            <person name="Nagy L.G."/>
        </authorList>
    </citation>
    <scope>NUCLEOTIDE SEQUENCE [LARGE SCALE GENOMIC DNA]</scope>
    <source>
        <strain evidence="8 9">CBS 166.37</strain>
    </source>
</reference>